<comment type="caution">
    <text evidence="3">The sequence shown here is derived from an EMBL/GenBank/DDBJ whole genome shotgun (WGS) entry which is preliminary data.</text>
</comment>
<gene>
    <name evidence="3" type="ORF">HK097_006414</name>
</gene>
<name>A0AAD5SM20_9FUNG</name>
<feature type="coiled-coil region" evidence="1">
    <location>
        <begin position="19"/>
        <end position="60"/>
    </location>
</feature>
<protein>
    <submittedName>
        <fullName evidence="3">Uncharacterized protein</fullName>
    </submittedName>
</protein>
<evidence type="ECO:0000256" key="2">
    <source>
        <dbReference type="SAM" id="MobiDB-lite"/>
    </source>
</evidence>
<sequence length="95" mass="11082">MPKAEHDSPQREVSYKVQYTQLKKHFERLQEQRAQLMAAITEQEQEVKQLRKEKGEWLDLCVSIMKPVNDSTDDDVTEPPLKRRKLEGSDGAITQ</sequence>
<reference evidence="3" key="1">
    <citation type="submission" date="2020-05" db="EMBL/GenBank/DDBJ databases">
        <title>Phylogenomic resolution of chytrid fungi.</title>
        <authorList>
            <person name="Stajich J.E."/>
            <person name="Amses K."/>
            <person name="Simmons R."/>
            <person name="Seto K."/>
            <person name="Myers J."/>
            <person name="Bonds A."/>
            <person name="Quandt C.A."/>
            <person name="Barry K."/>
            <person name="Liu P."/>
            <person name="Grigoriev I."/>
            <person name="Longcore J.E."/>
            <person name="James T.Y."/>
        </authorList>
    </citation>
    <scope>NUCLEOTIDE SEQUENCE</scope>
    <source>
        <strain evidence="3">JEL0318</strain>
    </source>
</reference>
<proteinExistence type="predicted"/>
<dbReference type="EMBL" id="JADGJD010000030">
    <property type="protein sequence ID" value="KAJ3056507.1"/>
    <property type="molecule type" value="Genomic_DNA"/>
</dbReference>
<evidence type="ECO:0000313" key="4">
    <source>
        <dbReference type="Proteomes" id="UP001212841"/>
    </source>
</evidence>
<keyword evidence="4" id="KW-1185">Reference proteome</keyword>
<keyword evidence="1" id="KW-0175">Coiled coil</keyword>
<evidence type="ECO:0000256" key="1">
    <source>
        <dbReference type="SAM" id="Coils"/>
    </source>
</evidence>
<accession>A0AAD5SM20</accession>
<dbReference type="AlphaFoldDB" id="A0AAD5SM20"/>
<evidence type="ECO:0000313" key="3">
    <source>
        <dbReference type="EMBL" id="KAJ3056507.1"/>
    </source>
</evidence>
<feature type="region of interest" description="Disordered" evidence="2">
    <location>
        <begin position="67"/>
        <end position="95"/>
    </location>
</feature>
<dbReference type="Proteomes" id="UP001212841">
    <property type="component" value="Unassembled WGS sequence"/>
</dbReference>
<organism evidence="3 4">
    <name type="scientific">Rhizophlyctis rosea</name>
    <dbReference type="NCBI Taxonomy" id="64517"/>
    <lineage>
        <taxon>Eukaryota</taxon>
        <taxon>Fungi</taxon>
        <taxon>Fungi incertae sedis</taxon>
        <taxon>Chytridiomycota</taxon>
        <taxon>Chytridiomycota incertae sedis</taxon>
        <taxon>Chytridiomycetes</taxon>
        <taxon>Rhizophlyctidales</taxon>
        <taxon>Rhizophlyctidaceae</taxon>
        <taxon>Rhizophlyctis</taxon>
    </lineage>
</organism>